<dbReference type="CDD" id="cd00483">
    <property type="entry name" value="HPPK"/>
    <property type="match status" value="1"/>
</dbReference>
<accession>A0A316GL84</accession>
<keyword evidence="15" id="KW-1185">Reference proteome</keyword>
<dbReference type="UniPathway" id="UPA00077">
    <property type="reaction ID" value="UER00155"/>
</dbReference>
<evidence type="ECO:0000256" key="2">
    <source>
        <dbReference type="ARBA" id="ARBA00005810"/>
    </source>
</evidence>
<keyword evidence="5" id="KW-0808">Transferase</keyword>
<keyword evidence="8" id="KW-0067">ATP-binding</keyword>
<evidence type="ECO:0000256" key="10">
    <source>
        <dbReference type="ARBA" id="ARBA00029409"/>
    </source>
</evidence>
<dbReference type="Pfam" id="PF01288">
    <property type="entry name" value="HPPK"/>
    <property type="match status" value="1"/>
</dbReference>
<proteinExistence type="inferred from homology"/>
<evidence type="ECO:0000313" key="15">
    <source>
        <dbReference type="Proteomes" id="UP000245708"/>
    </source>
</evidence>
<evidence type="ECO:0000256" key="11">
    <source>
        <dbReference type="ARBA" id="ARBA00029766"/>
    </source>
</evidence>
<dbReference type="NCBIfam" id="TIGR01498">
    <property type="entry name" value="folK"/>
    <property type="match status" value="1"/>
</dbReference>
<keyword evidence="6" id="KW-0547">Nucleotide-binding</keyword>
<dbReference type="InterPro" id="IPR000550">
    <property type="entry name" value="Hppk"/>
</dbReference>
<comment type="function">
    <text evidence="10">Catalyzes the transfer of pyrophosphate from adenosine triphosphate (ATP) to 6-hydroxymethyl-7,8-dihydropterin, an enzymatic step in folate biosynthesis pathway.</text>
</comment>
<evidence type="ECO:0000256" key="9">
    <source>
        <dbReference type="ARBA" id="ARBA00022909"/>
    </source>
</evidence>
<keyword evidence="7 14" id="KW-0418">Kinase</keyword>
<keyword evidence="9" id="KW-0289">Folate biosynthesis</keyword>
<evidence type="ECO:0000256" key="12">
    <source>
        <dbReference type="ARBA" id="ARBA00033413"/>
    </source>
</evidence>
<evidence type="ECO:0000256" key="3">
    <source>
        <dbReference type="ARBA" id="ARBA00013253"/>
    </source>
</evidence>
<dbReference type="SUPFAM" id="SSF55083">
    <property type="entry name" value="6-hydroxymethyl-7,8-dihydropterin pyrophosphokinase, HPPK"/>
    <property type="match status" value="1"/>
</dbReference>
<dbReference type="PANTHER" id="PTHR43071:SF1">
    <property type="entry name" value="2-AMINO-4-HYDROXY-6-HYDROXYMETHYLDIHYDROPTERIDINE PYROPHOSPHOKINASE"/>
    <property type="match status" value="1"/>
</dbReference>
<dbReference type="GO" id="GO:0046654">
    <property type="term" value="P:tetrahydrofolate biosynthetic process"/>
    <property type="evidence" value="ECO:0007669"/>
    <property type="project" value="UniProtKB-UniPathway"/>
</dbReference>
<protein>
    <recommendedName>
        <fullName evidence="4">2-amino-4-hydroxy-6-hydroxymethyldihydropteridine pyrophosphokinase</fullName>
        <ecNumber evidence="3">2.7.6.3</ecNumber>
    </recommendedName>
    <alternativeName>
        <fullName evidence="11">6-hydroxymethyl-7,8-dihydropterin pyrophosphokinase</fullName>
    </alternativeName>
    <alternativeName>
        <fullName evidence="12">7,8-dihydro-6-hydroxymethylpterin-pyrophosphokinase</fullName>
    </alternativeName>
</protein>
<dbReference type="GO" id="GO:0003848">
    <property type="term" value="F:2-amino-4-hydroxy-6-hydroxymethyldihydropteridine diphosphokinase activity"/>
    <property type="evidence" value="ECO:0007669"/>
    <property type="project" value="UniProtKB-EC"/>
</dbReference>
<evidence type="ECO:0000313" key="14">
    <source>
        <dbReference type="EMBL" id="PWK60158.1"/>
    </source>
</evidence>
<dbReference type="InterPro" id="IPR035907">
    <property type="entry name" value="Hppk_sf"/>
</dbReference>
<dbReference type="RefSeq" id="WP_109668443.1">
    <property type="nucleotide sequence ID" value="NZ_QGGW01000005.1"/>
</dbReference>
<comment type="similarity">
    <text evidence="2">Belongs to the HPPK family.</text>
</comment>
<dbReference type="GO" id="GO:0005524">
    <property type="term" value="F:ATP binding"/>
    <property type="evidence" value="ECO:0007669"/>
    <property type="project" value="UniProtKB-KW"/>
</dbReference>
<reference evidence="14 15" key="1">
    <citation type="submission" date="2018-05" db="EMBL/GenBank/DDBJ databases">
        <title>Genomic Encyclopedia of Type Strains, Phase IV (KMG-IV): sequencing the most valuable type-strain genomes for metagenomic binning, comparative biology and taxonomic classification.</title>
        <authorList>
            <person name="Goeker M."/>
        </authorList>
    </citation>
    <scope>NUCLEOTIDE SEQUENCE [LARGE SCALE GENOMIC DNA]</scope>
    <source>
        <strain evidence="14 15">DSM 16097</strain>
    </source>
</reference>
<gene>
    <name evidence="14" type="ORF">C7455_105142</name>
</gene>
<dbReference type="Proteomes" id="UP000245708">
    <property type="component" value="Unassembled WGS sequence"/>
</dbReference>
<dbReference type="PANTHER" id="PTHR43071">
    <property type="entry name" value="2-AMINO-4-HYDROXY-6-HYDROXYMETHYLDIHYDROPTERIDINE PYROPHOSPHOKINASE"/>
    <property type="match status" value="1"/>
</dbReference>
<dbReference type="GO" id="GO:0046656">
    <property type="term" value="P:folic acid biosynthetic process"/>
    <property type="evidence" value="ECO:0007669"/>
    <property type="project" value="UniProtKB-KW"/>
</dbReference>
<dbReference type="EC" id="2.7.6.3" evidence="3"/>
<dbReference type="GO" id="GO:0016301">
    <property type="term" value="F:kinase activity"/>
    <property type="evidence" value="ECO:0007669"/>
    <property type="project" value="UniProtKB-KW"/>
</dbReference>
<dbReference type="AlphaFoldDB" id="A0A316GL84"/>
<evidence type="ECO:0000256" key="8">
    <source>
        <dbReference type="ARBA" id="ARBA00022840"/>
    </source>
</evidence>
<evidence type="ECO:0000256" key="4">
    <source>
        <dbReference type="ARBA" id="ARBA00016218"/>
    </source>
</evidence>
<feature type="domain" description="7,8-dihydro-6-hydroxymethylpterin-pyrophosphokinase" evidence="13">
    <location>
        <begin position="15"/>
        <end position="165"/>
    </location>
</feature>
<evidence type="ECO:0000256" key="1">
    <source>
        <dbReference type="ARBA" id="ARBA00005051"/>
    </source>
</evidence>
<evidence type="ECO:0000259" key="13">
    <source>
        <dbReference type="Pfam" id="PF01288"/>
    </source>
</evidence>
<organism evidence="14 15">
    <name type="scientific">Roseicyclus mahoneyensis</name>
    <dbReference type="NCBI Taxonomy" id="164332"/>
    <lineage>
        <taxon>Bacteria</taxon>
        <taxon>Pseudomonadati</taxon>
        <taxon>Pseudomonadota</taxon>
        <taxon>Alphaproteobacteria</taxon>
        <taxon>Rhodobacterales</taxon>
        <taxon>Roseobacteraceae</taxon>
        <taxon>Roseicyclus</taxon>
    </lineage>
</organism>
<dbReference type="Gene3D" id="3.30.70.560">
    <property type="entry name" value="7,8-Dihydro-6-hydroxymethylpterin-pyrophosphokinase HPPK"/>
    <property type="match status" value="1"/>
</dbReference>
<evidence type="ECO:0000256" key="5">
    <source>
        <dbReference type="ARBA" id="ARBA00022679"/>
    </source>
</evidence>
<sequence>MQASTKPDKASHALVALGANLPGDRSTPDRTLTKALCLLAANAIGGVWASRLFSTPAMPTGSGPDYLNAAASFRWSGTPEALLSLLHGIEADLGRTRDGRWTARIIDLDLIALDDAVCPDRAVQAHWAAMPLERASVEVPDRLILPHPRMAERSFVLVPLADVAPDWRHPVNRLSVAQMLAARPAPERAGIVAVPWPDGDAPSPLSFAPPGDT</sequence>
<evidence type="ECO:0000256" key="7">
    <source>
        <dbReference type="ARBA" id="ARBA00022777"/>
    </source>
</evidence>
<dbReference type="OrthoDB" id="9808041at2"/>
<comment type="caution">
    <text evidence="14">The sequence shown here is derived from an EMBL/GenBank/DDBJ whole genome shotgun (WGS) entry which is preliminary data.</text>
</comment>
<comment type="pathway">
    <text evidence="1">Cofactor biosynthesis; tetrahydrofolate biosynthesis; 2-amino-4-hydroxy-6-hydroxymethyl-7,8-dihydropteridine diphosphate from 7,8-dihydroneopterin triphosphate: step 4/4.</text>
</comment>
<name>A0A316GL84_9RHOB</name>
<evidence type="ECO:0000256" key="6">
    <source>
        <dbReference type="ARBA" id="ARBA00022741"/>
    </source>
</evidence>
<dbReference type="EMBL" id="QGGW01000005">
    <property type="protein sequence ID" value="PWK60158.1"/>
    <property type="molecule type" value="Genomic_DNA"/>
</dbReference>